<evidence type="ECO:0000256" key="7">
    <source>
        <dbReference type="HAMAP-Rule" id="MF_01400"/>
    </source>
</evidence>
<dbReference type="FunFam" id="2.170.150.20:FF:000003">
    <property type="entry name" value="Peptide methionine sulfoxide reductase MsrB"/>
    <property type="match status" value="1"/>
</dbReference>
<name>A0A1H2ISI2_9BACT</name>
<reference evidence="11" key="1">
    <citation type="submission" date="2016-10" db="EMBL/GenBank/DDBJ databases">
        <authorList>
            <person name="Varghese N."/>
            <person name="Submissions S."/>
        </authorList>
    </citation>
    <scope>NUCLEOTIDE SEQUENCE [LARGE SCALE GENOMIC DNA]</scope>
    <source>
        <strain evidence="11">DSM 3384</strain>
    </source>
</reference>
<dbReference type="AlphaFoldDB" id="A0A1H2ISI2"/>
<protein>
    <recommendedName>
        <fullName evidence="7 8">Multifunctional fusion protein</fullName>
    </recommendedName>
    <domain>
        <recommendedName>
            <fullName evidence="8">Peptide methionine sulfoxide reductase MsrA</fullName>
            <shortName evidence="8">Protein-methionine-S-oxide reductase</shortName>
            <ecNumber evidence="8">1.8.4.11</ecNumber>
        </recommendedName>
        <alternativeName>
            <fullName evidence="8">Peptide-methionine (S)-S-oxide reductase</fullName>
            <shortName evidence="8">Peptide Met(O) reductase</shortName>
        </alternativeName>
    </domain>
    <domain>
        <recommendedName>
            <fullName evidence="7">Peptide methionine sulfoxide reductase MsrB</fullName>
            <ecNumber evidence="7">1.8.4.12</ecNumber>
        </recommendedName>
        <alternativeName>
            <fullName evidence="7">Peptide-methionine (R)-S-oxide reductase</fullName>
        </alternativeName>
    </domain>
</protein>
<dbReference type="InterPro" id="IPR036509">
    <property type="entry name" value="Met_Sox_Rdtase_MsrA_sf"/>
</dbReference>
<dbReference type="Proteomes" id="UP000199608">
    <property type="component" value="Unassembled WGS sequence"/>
</dbReference>
<comment type="catalytic activity">
    <reaction evidence="6 8">
        <text>[thioredoxin]-disulfide + L-methionine + H2O = L-methionine (S)-S-oxide + [thioredoxin]-dithiol</text>
        <dbReference type="Rhea" id="RHEA:19993"/>
        <dbReference type="Rhea" id="RHEA-COMP:10698"/>
        <dbReference type="Rhea" id="RHEA-COMP:10700"/>
        <dbReference type="ChEBI" id="CHEBI:15377"/>
        <dbReference type="ChEBI" id="CHEBI:29950"/>
        <dbReference type="ChEBI" id="CHEBI:50058"/>
        <dbReference type="ChEBI" id="CHEBI:57844"/>
        <dbReference type="ChEBI" id="CHEBI:58772"/>
        <dbReference type="EC" id="1.8.4.11"/>
    </reaction>
</comment>
<dbReference type="HAMAP" id="MF_01400">
    <property type="entry name" value="MsrB"/>
    <property type="match status" value="1"/>
</dbReference>
<dbReference type="InterPro" id="IPR011057">
    <property type="entry name" value="Mss4-like_sf"/>
</dbReference>
<evidence type="ECO:0000256" key="1">
    <source>
        <dbReference type="ARBA" id="ARBA00023002"/>
    </source>
</evidence>
<dbReference type="PROSITE" id="PS51790">
    <property type="entry name" value="MSRB"/>
    <property type="match status" value="1"/>
</dbReference>
<keyword evidence="1 7" id="KW-0560">Oxidoreductase</keyword>
<comment type="similarity">
    <text evidence="8">Belongs to the MsrA Met sulfoxide reductase family.</text>
</comment>
<dbReference type="PANTHER" id="PTHR43774">
    <property type="entry name" value="PEPTIDE METHIONINE SULFOXIDE REDUCTASE"/>
    <property type="match status" value="1"/>
</dbReference>
<evidence type="ECO:0000256" key="8">
    <source>
        <dbReference type="HAMAP-Rule" id="MF_01401"/>
    </source>
</evidence>
<dbReference type="Pfam" id="PF01625">
    <property type="entry name" value="PMSR"/>
    <property type="match status" value="1"/>
</dbReference>
<dbReference type="GO" id="GO:0033743">
    <property type="term" value="F:peptide-methionine (R)-S-oxide reductase activity"/>
    <property type="evidence" value="ECO:0007669"/>
    <property type="project" value="UniProtKB-UniRule"/>
</dbReference>
<comment type="caution">
    <text evidence="7">Lacks conserved residue(s) required for the propagation of feature annotation.</text>
</comment>
<evidence type="ECO:0000256" key="5">
    <source>
        <dbReference type="ARBA" id="ARBA00048488"/>
    </source>
</evidence>
<feature type="domain" description="MsrB" evidence="9">
    <location>
        <begin position="256"/>
        <end position="378"/>
    </location>
</feature>
<dbReference type="Gene3D" id="2.170.150.20">
    <property type="entry name" value="Peptide methionine sulfoxide reductase"/>
    <property type="match status" value="1"/>
</dbReference>
<dbReference type="GO" id="GO:0008113">
    <property type="term" value="F:peptide-methionine (S)-S-oxide reductase activity"/>
    <property type="evidence" value="ECO:0007669"/>
    <property type="project" value="UniProtKB-UniRule"/>
</dbReference>
<comment type="catalytic activity">
    <reaction evidence="4 8">
        <text>L-methionyl-[protein] + [thioredoxin]-disulfide + H2O = L-methionyl-(S)-S-oxide-[protein] + [thioredoxin]-dithiol</text>
        <dbReference type="Rhea" id="RHEA:14217"/>
        <dbReference type="Rhea" id="RHEA-COMP:10698"/>
        <dbReference type="Rhea" id="RHEA-COMP:10700"/>
        <dbReference type="Rhea" id="RHEA-COMP:12313"/>
        <dbReference type="Rhea" id="RHEA-COMP:12315"/>
        <dbReference type="ChEBI" id="CHEBI:15377"/>
        <dbReference type="ChEBI" id="CHEBI:16044"/>
        <dbReference type="ChEBI" id="CHEBI:29950"/>
        <dbReference type="ChEBI" id="CHEBI:44120"/>
        <dbReference type="ChEBI" id="CHEBI:50058"/>
        <dbReference type="EC" id="1.8.4.11"/>
    </reaction>
</comment>
<evidence type="ECO:0000256" key="4">
    <source>
        <dbReference type="ARBA" id="ARBA00047806"/>
    </source>
</evidence>
<dbReference type="SUPFAM" id="SSF51316">
    <property type="entry name" value="Mss4-like"/>
    <property type="match status" value="1"/>
</dbReference>
<dbReference type="NCBIfam" id="TIGR00401">
    <property type="entry name" value="msrA"/>
    <property type="match status" value="1"/>
</dbReference>
<dbReference type="EMBL" id="FNLL01000009">
    <property type="protein sequence ID" value="SDU47127.1"/>
    <property type="molecule type" value="Genomic_DNA"/>
</dbReference>
<gene>
    <name evidence="7" type="primary">msrB</name>
    <name evidence="8" type="synonym">msrA</name>
    <name evidence="10" type="ORF">SAMN04487931_109143</name>
</gene>
<evidence type="ECO:0000259" key="9">
    <source>
        <dbReference type="PROSITE" id="PS51790"/>
    </source>
</evidence>
<feature type="active site" evidence="8">
    <location>
        <position position="65"/>
    </location>
</feature>
<dbReference type="InterPro" id="IPR002579">
    <property type="entry name" value="Met_Sox_Rdtase_MsrB_dom"/>
</dbReference>
<evidence type="ECO:0000256" key="2">
    <source>
        <dbReference type="ARBA" id="ARBA00023268"/>
    </source>
</evidence>
<feature type="active site" description="Nucleophile" evidence="7">
    <location>
        <position position="367"/>
    </location>
</feature>
<evidence type="ECO:0000313" key="11">
    <source>
        <dbReference type="Proteomes" id="UP000199608"/>
    </source>
</evidence>
<evidence type="ECO:0000256" key="3">
    <source>
        <dbReference type="ARBA" id="ARBA00024679"/>
    </source>
</evidence>
<dbReference type="PANTHER" id="PTHR43774:SF1">
    <property type="entry name" value="PEPTIDE METHIONINE SULFOXIDE REDUCTASE MSRA 2"/>
    <property type="match status" value="1"/>
</dbReference>
<evidence type="ECO:0000313" key="10">
    <source>
        <dbReference type="EMBL" id="SDU47127.1"/>
    </source>
</evidence>
<sequence length="393" mass="45688">MKQKMILFLMVMTVILIFGEYLFADKQTAVKNKTKQVSENMMISDKNEIKKNMEKLAIATFAGGCFWCTESDFEKLKGVNQVISGYTGGQETNPTYKEVSGGNTGHAEAIQVYYDPDVVTYDELLDVFWRHINPTDPGGQFVDRGSQYRSEIFYHTETQKRKAMASKQALEESKIFDTPVVTPITKFEKFYEAEAYHQDYYKKNSYRYKYYRWGSGRDQFLDKVWKDKNMDKMDKKKNLPEKKNTVNLSPWSKPEDPEIKRKLTPLQYKVTQNNGTEQPFNNEYWDNTKDGIYVDIVSGEPLFSSKDKFKSGTGWPSFTKVLEPDHVIEKTDKSLFTVRTEVRSRYADSHLGHLFDDGPQPTGMRYCINSAALRFIPKNELETQGYGKYMEMF</sequence>
<dbReference type="Pfam" id="PF01641">
    <property type="entry name" value="SelR"/>
    <property type="match status" value="1"/>
</dbReference>
<dbReference type="HAMAP" id="MF_01401">
    <property type="entry name" value="MsrA"/>
    <property type="match status" value="1"/>
</dbReference>
<organism evidence="10 11">
    <name type="scientific">Desulfobacula phenolica</name>
    <dbReference type="NCBI Taxonomy" id="90732"/>
    <lineage>
        <taxon>Bacteria</taxon>
        <taxon>Pseudomonadati</taxon>
        <taxon>Thermodesulfobacteriota</taxon>
        <taxon>Desulfobacteria</taxon>
        <taxon>Desulfobacterales</taxon>
        <taxon>Desulfobacteraceae</taxon>
        <taxon>Desulfobacula</taxon>
    </lineage>
</organism>
<comment type="catalytic activity">
    <reaction evidence="5 7">
        <text>L-methionyl-[protein] + [thioredoxin]-disulfide + H2O = L-methionyl-(R)-S-oxide-[protein] + [thioredoxin]-dithiol</text>
        <dbReference type="Rhea" id="RHEA:24164"/>
        <dbReference type="Rhea" id="RHEA-COMP:10698"/>
        <dbReference type="Rhea" id="RHEA-COMP:10700"/>
        <dbReference type="Rhea" id="RHEA-COMP:12313"/>
        <dbReference type="Rhea" id="RHEA-COMP:12314"/>
        <dbReference type="ChEBI" id="CHEBI:15377"/>
        <dbReference type="ChEBI" id="CHEBI:16044"/>
        <dbReference type="ChEBI" id="CHEBI:29950"/>
        <dbReference type="ChEBI" id="CHEBI:45764"/>
        <dbReference type="ChEBI" id="CHEBI:50058"/>
        <dbReference type="EC" id="1.8.4.12"/>
    </reaction>
</comment>
<proteinExistence type="inferred from homology"/>
<dbReference type="GO" id="GO:0033744">
    <property type="term" value="F:L-methionine:thioredoxin-disulfide S-oxidoreductase activity"/>
    <property type="evidence" value="ECO:0007669"/>
    <property type="project" value="RHEA"/>
</dbReference>
<dbReference type="InterPro" id="IPR002569">
    <property type="entry name" value="Met_Sox_Rdtase_MsrA_dom"/>
</dbReference>
<dbReference type="SUPFAM" id="SSF55068">
    <property type="entry name" value="Peptide methionine sulfoxide reductase"/>
    <property type="match status" value="1"/>
</dbReference>
<dbReference type="Gene3D" id="3.30.1060.10">
    <property type="entry name" value="Peptide methionine sulphoxide reductase MsrA"/>
    <property type="match status" value="1"/>
</dbReference>
<dbReference type="EC" id="1.8.4.11" evidence="8"/>
<dbReference type="EC" id="1.8.4.12" evidence="7"/>
<keyword evidence="11" id="KW-1185">Reference proteome</keyword>
<evidence type="ECO:0000256" key="6">
    <source>
        <dbReference type="ARBA" id="ARBA00048782"/>
    </source>
</evidence>
<dbReference type="NCBIfam" id="TIGR00357">
    <property type="entry name" value="peptide-methionine (R)-S-oxide reductase MsrB"/>
    <property type="match status" value="1"/>
</dbReference>
<accession>A0A1H2ISI2</accession>
<comment type="similarity">
    <text evidence="7">Belongs to the MsrB Met sulfoxide reductase family.</text>
</comment>
<comment type="function">
    <text evidence="3 8">Has an important function as a repair enzyme for proteins that have been inactivated by oxidation. Catalyzes the reversible oxidation-reduction of methionine sulfoxide in proteins to methionine.</text>
</comment>
<keyword evidence="2" id="KW-0511">Multifunctional enzyme</keyword>